<evidence type="ECO:0000256" key="2">
    <source>
        <dbReference type="ARBA" id="ARBA00022989"/>
    </source>
</evidence>
<protein>
    <recommendedName>
        <fullName evidence="5">ABC transmembrane type-1 domain-containing protein</fullName>
    </recommendedName>
</protein>
<feature type="transmembrane region" description="Helical" evidence="4">
    <location>
        <begin position="58"/>
        <end position="78"/>
    </location>
</feature>
<sequence>MTTPTLVAILSLGITACIPFISLVSRLEMSGLLADATCADGGLVPNTALVTSQFKTLLVVAVGTILTSALADVTAYSVNVHSRFRLTKNIHQKYFSDRNYYRVTSHIKGIDAPDQRISADSRVAANSI</sequence>
<dbReference type="Pfam" id="PF06472">
    <property type="entry name" value="ABC_membrane_2"/>
    <property type="match status" value="1"/>
</dbReference>
<proteinExistence type="predicted"/>
<dbReference type="AlphaFoldDB" id="A0A9K3GPF2"/>
<evidence type="ECO:0000313" key="7">
    <source>
        <dbReference type="Proteomes" id="UP000265618"/>
    </source>
</evidence>
<dbReference type="GO" id="GO:0016020">
    <property type="term" value="C:membrane"/>
    <property type="evidence" value="ECO:0007669"/>
    <property type="project" value="InterPro"/>
</dbReference>
<evidence type="ECO:0000259" key="5">
    <source>
        <dbReference type="Pfam" id="PF06472"/>
    </source>
</evidence>
<name>A0A9K3GPF2_9EUKA</name>
<keyword evidence="7" id="KW-1185">Reference proteome</keyword>
<keyword evidence="1 4" id="KW-0812">Transmembrane</keyword>
<evidence type="ECO:0000313" key="6">
    <source>
        <dbReference type="EMBL" id="GIQ89741.1"/>
    </source>
</evidence>
<accession>A0A9K3GPF2</accession>
<evidence type="ECO:0000256" key="3">
    <source>
        <dbReference type="ARBA" id="ARBA00023136"/>
    </source>
</evidence>
<keyword evidence="2 4" id="KW-1133">Transmembrane helix</keyword>
<comment type="caution">
    <text evidence="6">The sequence shown here is derived from an EMBL/GenBank/DDBJ whole genome shotgun (WGS) entry which is preliminary data.</text>
</comment>
<gene>
    <name evidence="6" type="ORF">KIPB_012297</name>
</gene>
<dbReference type="GO" id="GO:0005524">
    <property type="term" value="F:ATP binding"/>
    <property type="evidence" value="ECO:0007669"/>
    <property type="project" value="InterPro"/>
</dbReference>
<reference evidence="6 7" key="1">
    <citation type="journal article" date="2018" name="PLoS ONE">
        <title>The draft genome of Kipferlia bialata reveals reductive genome evolution in fornicate parasites.</title>
        <authorList>
            <person name="Tanifuji G."/>
            <person name="Takabayashi S."/>
            <person name="Kume K."/>
            <person name="Takagi M."/>
            <person name="Nakayama T."/>
            <person name="Kamikawa R."/>
            <person name="Inagaki Y."/>
            <person name="Hashimoto T."/>
        </authorList>
    </citation>
    <scope>NUCLEOTIDE SEQUENCE [LARGE SCALE GENOMIC DNA]</scope>
    <source>
        <strain evidence="6">NY0173</strain>
    </source>
</reference>
<dbReference type="InterPro" id="IPR011527">
    <property type="entry name" value="ABC1_TM_dom"/>
</dbReference>
<dbReference type="EMBL" id="BDIP01005377">
    <property type="protein sequence ID" value="GIQ89741.1"/>
    <property type="molecule type" value="Genomic_DNA"/>
</dbReference>
<organism evidence="6 7">
    <name type="scientific">Kipferlia bialata</name>
    <dbReference type="NCBI Taxonomy" id="797122"/>
    <lineage>
        <taxon>Eukaryota</taxon>
        <taxon>Metamonada</taxon>
        <taxon>Carpediemonas-like organisms</taxon>
        <taxon>Kipferlia</taxon>
    </lineage>
</organism>
<evidence type="ECO:0000256" key="1">
    <source>
        <dbReference type="ARBA" id="ARBA00022692"/>
    </source>
</evidence>
<feature type="domain" description="ABC transmembrane type-1" evidence="5">
    <location>
        <begin position="56"/>
        <end position="120"/>
    </location>
</feature>
<keyword evidence="3 4" id="KW-0472">Membrane</keyword>
<feature type="non-terminal residue" evidence="6">
    <location>
        <position position="1"/>
    </location>
</feature>
<dbReference type="GO" id="GO:0140359">
    <property type="term" value="F:ABC-type transporter activity"/>
    <property type="evidence" value="ECO:0007669"/>
    <property type="project" value="InterPro"/>
</dbReference>
<dbReference type="Proteomes" id="UP000265618">
    <property type="component" value="Unassembled WGS sequence"/>
</dbReference>
<evidence type="ECO:0000256" key="4">
    <source>
        <dbReference type="SAM" id="Phobius"/>
    </source>
</evidence>